<organism evidence="5 6">
    <name type="scientific">Nonomuraea longispora</name>
    <dbReference type="NCBI Taxonomy" id="1848320"/>
    <lineage>
        <taxon>Bacteria</taxon>
        <taxon>Bacillati</taxon>
        <taxon>Actinomycetota</taxon>
        <taxon>Actinomycetes</taxon>
        <taxon>Streptosporangiales</taxon>
        <taxon>Streptosporangiaceae</taxon>
        <taxon>Nonomuraea</taxon>
    </lineage>
</organism>
<keyword evidence="2" id="KW-0238">DNA-binding</keyword>
<dbReference type="SUPFAM" id="SSF46785">
    <property type="entry name" value="Winged helix' DNA-binding domain"/>
    <property type="match status" value="1"/>
</dbReference>
<accession>A0A4R4NKU8</accession>
<dbReference type="PANTHER" id="PTHR43537:SF45">
    <property type="entry name" value="GNTR FAMILY REGULATORY PROTEIN"/>
    <property type="match status" value="1"/>
</dbReference>
<evidence type="ECO:0000313" key="6">
    <source>
        <dbReference type="Proteomes" id="UP000295157"/>
    </source>
</evidence>
<keyword evidence="6" id="KW-1185">Reference proteome</keyword>
<dbReference type="Gene3D" id="1.20.120.530">
    <property type="entry name" value="GntR ligand-binding domain-like"/>
    <property type="match status" value="1"/>
</dbReference>
<dbReference type="InterPro" id="IPR011711">
    <property type="entry name" value="GntR_C"/>
</dbReference>
<evidence type="ECO:0000256" key="3">
    <source>
        <dbReference type="ARBA" id="ARBA00023163"/>
    </source>
</evidence>
<dbReference type="InterPro" id="IPR036390">
    <property type="entry name" value="WH_DNA-bd_sf"/>
</dbReference>
<dbReference type="PANTHER" id="PTHR43537">
    <property type="entry name" value="TRANSCRIPTIONAL REGULATOR, GNTR FAMILY"/>
    <property type="match status" value="1"/>
</dbReference>
<dbReference type="SUPFAM" id="SSF48008">
    <property type="entry name" value="GntR ligand-binding domain-like"/>
    <property type="match status" value="1"/>
</dbReference>
<reference evidence="5 6" key="1">
    <citation type="submission" date="2019-02" db="EMBL/GenBank/DDBJ databases">
        <title>Draft genome sequences of novel Actinobacteria.</title>
        <authorList>
            <person name="Sahin N."/>
            <person name="Ay H."/>
            <person name="Saygin H."/>
        </authorList>
    </citation>
    <scope>NUCLEOTIDE SEQUENCE [LARGE SCALE GENOMIC DNA]</scope>
    <source>
        <strain evidence="5 6">KC201</strain>
    </source>
</reference>
<dbReference type="AlphaFoldDB" id="A0A4R4NKU8"/>
<evidence type="ECO:0000313" key="5">
    <source>
        <dbReference type="EMBL" id="TDC09324.1"/>
    </source>
</evidence>
<dbReference type="Pfam" id="PF07729">
    <property type="entry name" value="FCD"/>
    <property type="match status" value="1"/>
</dbReference>
<comment type="caution">
    <text evidence="5">The sequence shown here is derived from an EMBL/GenBank/DDBJ whole genome shotgun (WGS) entry which is preliminary data.</text>
</comment>
<dbReference type="Proteomes" id="UP000295157">
    <property type="component" value="Unassembled WGS sequence"/>
</dbReference>
<dbReference type="InterPro" id="IPR036388">
    <property type="entry name" value="WH-like_DNA-bd_sf"/>
</dbReference>
<evidence type="ECO:0000259" key="4">
    <source>
        <dbReference type="PROSITE" id="PS50949"/>
    </source>
</evidence>
<proteinExistence type="predicted"/>
<dbReference type="InterPro" id="IPR008920">
    <property type="entry name" value="TF_FadR/GntR_C"/>
</dbReference>
<sequence>MGDVRPMKVVDRIREAIFAGDLAPNQRLIEADLCAQLGASRSHVRNALADLVSEGLVERIPNRGARVRAITLAEAIEFTEIRMVVEGLCAAKAAARVTDGQAAQLRSIGQRMRQYEASGDLIEYSNCNKELHAFIRTISGQSAAGDIIERIRGNLTRYQVRLALQSGRAAVSLPQHLEIIEAICARDEGRAEKAMRSHLRSVIEALENTRPATSNGDPW</sequence>
<dbReference type="SMART" id="SM00895">
    <property type="entry name" value="FCD"/>
    <property type="match status" value="1"/>
</dbReference>
<dbReference type="InterPro" id="IPR000524">
    <property type="entry name" value="Tscrpt_reg_HTH_GntR"/>
</dbReference>
<keyword evidence="1" id="KW-0805">Transcription regulation</keyword>
<protein>
    <submittedName>
        <fullName evidence="5">GntR family transcriptional regulator</fullName>
    </submittedName>
</protein>
<dbReference type="CDD" id="cd07377">
    <property type="entry name" value="WHTH_GntR"/>
    <property type="match status" value="1"/>
</dbReference>
<dbReference type="Gene3D" id="1.10.10.10">
    <property type="entry name" value="Winged helix-like DNA-binding domain superfamily/Winged helix DNA-binding domain"/>
    <property type="match status" value="1"/>
</dbReference>
<keyword evidence="3" id="KW-0804">Transcription</keyword>
<dbReference type="GO" id="GO:0003700">
    <property type="term" value="F:DNA-binding transcription factor activity"/>
    <property type="evidence" value="ECO:0007669"/>
    <property type="project" value="InterPro"/>
</dbReference>
<gene>
    <name evidence="5" type="ORF">E1267_07530</name>
</gene>
<dbReference type="SMART" id="SM00345">
    <property type="entry name" value="HTH_GNTR"/>
    <property type="match status" value="1"/>
</dbReference>
<dbReference type="OrthoDB" id="9816161at2"/>
<feature type="domain" description="HTH gntR-type" evidence="4">
    <location>
        <begin position="3"/>
        <end position="70"/>
    </location>
</feature>
<dbReference type="PROSITE" id="PS50949">
    <property type="entry name" value="HTH_GNTR"/>
    <property type="match status" value="1"/>
</dbReference>
<dbReference type="EMBL" id="SMJZ01000018">
    <property type="protein sequence ID" value="TDC09324.1"/>
    <property type="molecule type" value="Genomic_DNA"/>
</dbReference>
<dbReference type="Pfam" id="PF00392">
    <property type="entry name" value="GntR"/>
    <property type="match status" value="1"/>
</dbReference>
<evidence type="ECO:0000256" key="1">
    <source>
        <dbReference type="ARBA" id="ARBA00023015"/>
    </source>
</evidence>
<evidence type="ECO:0000256" key="2">
    <source>
        <dbReference type="ARBA" id="ARBA00023125"/>
    </source>
</evidence>
<name>A0A4R4NKU8_9ACTN</name>
<dbReference type="GO" id="GO:0003677">
    <property type="term" value="F:DNA binding"/>
    <property type="evidence" value="ECO:0007669"/>
    <property type="project" value="UniProtKB-KW"/>
</dbReference>